<evidence type="ECO:0000256" key="4">
    <source>
        <dbReference type="ARBA" id="ARBA00022989"/>
    </source>
</evidence>
<name>A0A2U3NHY9_9MYCO</name>
<dbReference type="Proteomes" id="UP000241595">
    <property type="component" value="Unassembled WGS sequence"/>
</dbReference>
<feature type="compositionally biased region" description="Basic residues" evidence="6">
    <location>
        <begin position="272"/>
        <end position="281"/>
    </location>
</feature>
<dbReference type="AlphaFoldDB" id="A0A2U3NHY9"/>
<keyword evidence="3 7" id="KW-0812">Transmembrane</keyword>
<keyword evidence="4 7" id="KW-1133">Transmembrane helix</keyword>
<evidence type="ECO:0000313" key="8">
    <source>
        <dbReference type="EMBL" id="SPM31132.1"/>
    </source>
</evidence>
<evidence type="ECO:0000256" key="5">
    <source>
        <dbReference type="ARBA" id="ARBA00023136"/>
    </source>
</evidence>
<organism evidence="8 9">
    <name type="scientific">Mycobacterium terramassiliense</name>
    <dbReference type="NCBI Taxonomy" id="1841859"/>
    <lineage>
        <taxon>Bacteria</taxon>
        <taxon>Bacillati</taxon>
        <taxon>Actinomycetota</taxon>
        <taxon>Actinomycetes</taxon>
        <taxon>Mycobacteriales</taxon>
        <taxon>Mycobacteriaceae</taxon>
        <taxon>Mycobacterium</taxon>
    </lineage>
</organism>
<comment type="subcellular location">
    <subcellularLocation>
        <location evidence="1">Membrane</location>
        <topology evidence="1">Multi-pass membrane protein</topology>
    </subcellularLocation>
</comment>
<dbReference type="EMBL" id="FTRV01000015">
    <property type="protein sequence ID" value="SPM31132.1"/>
    <property type="molecule type" value="Genomic_DNA"/>
</dbReference>
<feature type="transmembrane region" description="Helical" evidence="7">
    <location>
        <begin position="123"/>
        <end position="140"/>
    </location>
</feature>
<proteinExistence type="inferred from homology"/>
<accession>A0A2U3NHY9</accession>
<feature type="region of interest" description="Disordered" evidence="6">
    <location>
        <begin position="244"/>
        <end position="281"/>
    </location>
</feature>
<feature type="transmembrane region" description="Helical" evidence="7">
    <location>
        <begin position="86"/>
        <end position="103"/>
    </location>
</feature>
<gene>
    <name evidence="8" type="ORF">MTAB308_4645</name>
</gene>
<feature type="transmembrane region" description="Helical" evidence="7">
    <location>
        <begin position="168"/>
        <end position="188"/>
    </location>
</feature>
<sequence>MLRRRGFGDPLLDGPPILARWYSAACYALSRSALLYGIGFTGNVVVPRSIDHGLAAPPDNAILIDLLLLGLFAVQYHFTARRIEHGTDALFGSLALFLLYWQWRTLPTVIWDVPAPARPGPHVLFWLGWAVVVLGANGIRRRDCFELRIRYFMWRESPSGRRGFGSQLLFWPARHPTVSGLVVALWATPVMTSGHLLFAVAATGFIVAVVRGAEHGSRRRSALAAAVITELSGTVFPALRQATVFPGSPRPGSPPPRRCRPSSLRPPPARRSGSRRLPTRT</sequence>
<evidence type="ECO:0000256" key="2">
    <source>
        <dbReference type="ARBA" id="ARBA00010631"/>
    </source>
</evidence>
<keyword evidence="9" id="KW-1185">Reference proteome</keyword>
<evidence type="ECO:0000313" key="9">
    <source>
        <dbReference type="Proteomes" id="UP000241595"/>
    </source>
</evidence>
<evidence type="ECO:0000256" key="1">
    <source>
        <dbReference type="ARBA" id="ARBA00004141"/>
    </source>
</evidence>
<dbReference type="PANTHER" id="PTHR31040:SF1">
    <property type="entry name" value="NURIM"/>
    <property type="match status" value="1"/>
</dbReference>
<evidence type="ECO:0000256" key="7">
    <source>
        <dbReference type="SAM" id="Phobius"/>
    </source>
</evidence>
<dbReference type="InterPro" id="IPR033580">
    <property type="entry name" value="Nurim-like"/>
</dbReference>
<evidence type="ECO:0000256" key="3">
    <source>
        <dbReference type="ARBA" id="ARBA00022692"/>
    </source>
</evidence>
<evidence type="ECO:0000256" key="6">
    <source>
        <dbReference type="SAM" id="MobiDB-lite"/>
    </source>
</evidence>
<protein>
    <submittedName>
        <fullName evidence="8">Membrane protein</fullName>
    </submittedName>
</protein>
<keyword evidence="5 7" id="KW-0472">Membrane</keyword>
<comment type="similarity">
    <text evidence="2">Belongs to the nurim family.</text>
</comment>
<dbReference type="STRING" id="1841859.GCA_900157385_04646"/>
<dbReference type="GO" id="GO:0016020">
    <property type="term" value="C:membrane"/>
    <property type="evidence" value="ECO:0007669"/>
    <property type="project" value="UniProtKB-SubCell"/>
</dbReference>
<feature type="transmembrane region" description="Helical" evidence="7">
    <location>
        <begin position="21"/>
        <end position="41"/>
    </location>
</feature>
<feature type="transmembrane region" description="Helical" evidence="7">
    <location>
        <begin position="194"/>
        <end position="213"/>
    </location>
</feature>
<dbReference type="PANTHER" id="PTHR31040">
    <property type="entry name" value="NURIM"/>
    <property type="match status" value="1"/>
</dbReference>
<reference evidence="8 9" key="1">
    <citation type="submission" date="2017-01" db="EMBL/GenBank/DDBJ databases">
        <authorList>
            <consortium name="Urmite Genomes"/>
        </authorList>
    </citation>
    <scope>NUCLEOTIDE SEQUENCE [LARGE SCALE GENOMIC DNA]</scope>
    <source>
        <strain evidence="8 9">AB308</strain>
    </source>
</reference>
<feature type="transmembrane region" description="Helical" evidence="7">
    <location>
        <begin position="61"/>
        <end position="79"/>
    </location>
</feature>